<comment type="caution">
    <text evidence="1">The sequence shown here is derived from an EMBL/GenBank/DDBJ whole genome shotgun (WGS) entry which is preliminary data.</text>
</comment>
<accession>A0A2T5G3Z1</accession>
<dbReference type="Proteomes" id="UP000244016">
    <property type="component" value="Unassembled WGS sequence"/>
</dbReference>
<dbReference type="EMBL" id="PEBW01000009">
    <property type="protein sequence ID" value="PTQ50882.1"/>
    <property type="molecule type" value="Genomic_DNA"/>
</dbReference>
<keyword evidence="1" id="KW-0067">ATP-binding</keyword>
<dbReference type="AlphaFoldDB" id="A0A2T5G3Z1"/>
<name>A0A2T5G3Z1_9BACL</name>
<organism evidence="1 2">
    <name type="scientific">Brockia lithotrophica</name>
    <dbReference type="NCBI Taxonomy" id="933949"/>
    <lineage>
        <taxon>Bacteria</taxon>
        <taxon>Bacillati</taxon>
        <taxon>Bacillota</taxon>
        <taxon>Bacilli</taxon>
        <taxon>Bacillales</taxon>
        <taxon>Bacillales Family X. Incertae Sedis</taxon>
        <taxon>Brockia</taxon>
    </lineage>
</organism>
<reference evidence="1 2" key="1">
    <citation type="submission" date="2017-08" db="EMBL/GenBank/DDBJ databases">
        <title>Burning lignite coal seam in the remote Altai Mountains harbors a hydrogen-driven thermophilic microbial community.</title>
        <authorList>
            <person name="Kadnikov V.V."/>
            <person name="Mardanov A.V."/>
            <person name="Ivasenko D."/>
            <person name="Beletsky A.V."/>
            <person name="Karnachuk O.V."/>
            <person name="Ravin N.V."/>
        </authorList>
    </citation>
    <scope>NUCLEOTIDE SEQUENCE [LARGE SCALE GENOMIC DNA]</scope>
    <source>
        <strain evidence="1">AL31</strain>
    </source>
</reference>
<protein>
    <submittedName>
        <fullName evidence="1">DNA primase/helicase, phage-associated</fullName>
    </submittedName>
</protein>
<proteinExistence type="predicted"/>
<sequence>MNTKKYFPHELRVMERWIFWRMVDRNGRKTKVPVGEDGHPISLKDERHWKTLDELERMKNDSLHDGVGFVFTAKDGLIGIDLDNAFENPFDAKSVKPWAREILERFREAYITWSPSGKGVHIILLGTWGQGHRRKLGDGGIEVYADKRFFTMTGLLVEGYSTPKLVEAPEALEWLGNRYFGEEEVKKGMKGVGVVSNAPITRAEVPPGLPDSVHELRRALENGKTSEEEILPLLLAALPLAGELGKRAMRLIQGDAEALAEFLNDQSSIEQSLANAFAVVTGGDHGMIIKLLTLFSPRWEKHEKLEREDYLERTAAEAVDWYYTTHRRKIEVKHGVLDHEVRNAALEALQWRYEGRLFLYGDAPVILEGDRLHTLDPVRLSLLLADAAIFQRGAKGRQIDPPDRLVRALLEYVKMRNVWPNLRGIVQAPLVFDNGRVVNKNGYDPDSELLFVNLPPIDIPSSPTKNDAMEAYGRIVSMLDFAFATPSDESAAVAYLLTVLLRPAISLAPLFLITAPKPGSGKTTLAQVGGVVAYGRIPEVHPEPGNEEESRKRIDASLLEGRTLIILDNLHRDIRLPTLEATLTSEMVTIRPLGRSETRTVPNTATFVATGNNIAPRDDMQRRTVVIRIEGRSEPMFSETTEGRKQSFLHEILSRRNELLSALLTIVLAYHRAGKPNVQAISFPSFEEWAQMVRDPLVWLGAADPVETVQRTIEEDEYRAALTAMFEILHEEFGSNQFSSREVANRFNSLVQTNKTNSDGRTDLILELASRLKMTNRFEEFDSTLIGYKLREWRDQVHGGFKLVRVGTGHGKMTKWQLVQVATAEDEVRESLSEKVYE</sequence>
<gene>
    <name evidence="1" type="ORF">BLITH_1421</name>
</gene>
<dbReference type="GO" id="GO:0004386">
    <property type="term" value="F:helicase activity"/>
    <property type="evidence" value="ECO:0007669"/>
    <property type="project" value="UniProtKB-KW"/>
</dbReference>
<keyword evidence="1" id="KW-0378">Hydrolase</keyword>
<keyword evidence="1" id="KW-0547">Nucleotide-binding</keyword>
<keyword evidence="1" id="KW-0347">Helicase</keyword>
<evidence type="ECO:0000313" key="1">
    <source>
        <dbReference type="EMBL" id="PTQ50882.1"/>
    </source>
</evidence>
<evidence type="ECO:0000313" key="2">
    <source>
        <dbReference type="Proteomes" id="UP000244016"/>
    </source>
</evidence>